<dbReference type="NCBIfam" id="TIGR00810">
    <property type="entry name" value="secG"/>
    <property type="match status" value="1"/>
</dbReference>
<dbReference type="GO" id="GO:0005886">
    <property type="term" value="C:plasma membrane"/>
    <property type="evidence" value="ECO:0007669"/>
    <property type="project" value="UniProtKB-SubCell"/>
</dbReference>
<comment type="caution">
    <text evidence="9">Lacks conserved residue(s) required for the propagation of feature annotation.</text>
</comment>
<evidence type="ECO:0000313" key="10">
    <source>
        <dbReference type="EMBL" id="OGY79431.1"/>
    </source>
</evidence>
<evidence type="ECO:0000256" key="6">
    <source>
        <dbReference type="ARBA" id="ARBA00022989"/>
    </source>
</evidence>
<reference evidence="10 11" key="1">
    <citation type="journal article" date="2016" name="Nat. Commun.">
        <title>Thousands of microbial genomes shed light on interconnected biogeochemical processes in an aquifer system.</title>
        <authorList>
            <person name="Anantharaman K."/>
            <person name="Brown C.T."/>
            <person name="Hug L.A."/>
            <person name="Sharon I."/>
            <person name="Castelle C.J."/>
            <person name="Probst A.J."/>
            <person name="Thomas B.C."/>
            <person name="Singh A."/>
            <person name="Wilkins M.J."/>
            <person name="Karaoz U."/>
            <person name="Brodie E.L."/>
            <person name="Williams K.H."/>
            <person name="Hubbard S.S."/>
            <person name="Banfield J.F."/>
        </authorList>
    </citation>
    <scope>NUCLEOTIDE SEQUENCE [LARGE SCALE GENOMIC DNA]</scope>
</reference>
<comment type="function">
    <text evidence="9">Involved in protein export. Participates in an early event of protein translocation.</text>
</comment>
<feature type="transmembrane region" description="Helical" evidence="9">
    <location>
        <begin position="50"/>
        <end position="70"/>
    </location>
</feature>
<protein>
    <recommendedName>
        <fullName evidence="9">Protein-export membrane protein SecG</fullName>
    </recommendedName>
</protein>
<evidence type="ECO:0000256" key="4">
    <source>
        <dbReference type="ARBA" id="ARBA00022692"/>
    </source>
</evidence>
<dbReference type="AlphaFoldDB" id="A0A1G2AR99"/>
<evidence type="ECO:0000256" key="1">
    <source>
        <dbReference type="ARBA" id="ARBA00004141"/>
    </source>
</evidence>
<evidence type="ECO:0000256" key="3">
    <source>
        <dbReference type="ARBA" id="ARBA00022448"/>
    </source>
</evidence>
<gene>
    <name evidence="10" type="ORF">A3B74_01165</name>
</gene>
<evidence type="ECO:0000256" key="9">
    <source>
        <dbReference type="RuleBase" id="RU365087"/>
    </source>
</evidence>
<proteinExistence type="inferred from homology"/>
<evidence type="ECO:0000313" key="11">
    <source>
        <dbReference type="Proteomes" id="UP000177165"/>
    </source>
</evidence>
<keyword evidence="8 9" id="KW-0472">Membrane</keyword>
<dbReference type="InterPro" id="IPR004692">
    <property type="entry name" value="SecG"/>
</dbReference>
<dbReference type="STRING" id="1798540.A3B74_01165"/>
<evidence type="ECO:0000256" key="8">
    <source>
        <dbReference type="ARBA" id="ARBA00023136"/>
    </source>
</evidence>
<evidence type="ECO:0000256" key="5">
    <source>
        <dbReference type="ARBA" id="ARBA00022927"/>
    </source>
</evidence>
<comment type="subcellular location">
    <subcellularLocation>
        <location evidence="9">Cell membrane</location>
        <topology evidence="9">Multi-pass membrane protein</topology>
    </subcellularLocation>
    <subcellularLocation>
        <location evidence="1">Membrane</location>
        <topology evidence="1">Multi-pass membrane protein</topology>
    </subcellularLocation>
</comment>
<evidence type="ECO:0000256" key="7">
    <source>
        <dbReference type="ARBA" id="ARBA00023010"/>
    </source>
</evidence>
<keyword evidence="3 9" id="KW-0813">Transport</keyword>
<organism evidence="10 11">
    <name type="scientific">Candidatus Kerfeldbacteria bacterium RIFCSPHIGHO2_02_FULL_42_14</name>
    <dbReference type="NCBI Taxonomy" id="1798540"/>
    <lineage>
        <taxon>Bacteria</taxon>
        <taxon>Candidatus Kerfeldiibacteriota</taxon>
    </lineage>
</organism>
<dbReference type="Proteomes" id="UP000177165">
    <property type="component" value="Unassembled WGS sequence"/>
</dbReference>
<keyword evidence="4 9" id="KW-0812">Transmembrane</keyword>
<dbReference type="EMBL" id="MHKB01000009">
    <property type="protein sequence ID" value="OGY79431.1"/>
    <property type="molecule type" value="Genomic_DNA"/>
</dbReference>
<accession>A0A1G2AR99</accession>
<sequence length="71" mass="7496">MQFVLSVAQFIVSLLLIFAIILQQKGAGLGSAFGGEGSLYSTRRGPERALFLTTVVLSILFVGLAVALIIV</sequence>
<keyword evidence="9" id="KW-1003">Cell membrane</keyword>
<comment type="similarity">
    <text evidence="2 9">Belongs to the SecG family.</text>
</comment>
<name>A0A1G2AR99_9BACT</name>
<comment type="caution">
    <text evidence="10">The sequence shown here is derived from an EMBL/GenBank/DDBJ whole genome shotgun (WGS) entry which is preliminary data.</text>
</comment>
<dbReference type="Pfam" id="PF03840">
    <property type="entry name" value="SecG"/>
    <property type="match status" value="1"/>
</dbReference>
<keyword evidence="6 9" id="KW-1133">Transmembrane helix</keyword>
<dbReference type="GO" id="GO:0015450">
    <property type="term" value="F:protein-transporting ATPase activity"/>
    <property type="evidence" value="ECO:0007669"/>
    <property type="project" value="UniProtKB-UniRule"/>
</dbReference>
<keyword evidence="7 9" id="KW-0811">Translocation</keyword>
<dbReference type="GO" id="GO:0009306">
    <property type="term" value="P:protein secretion"/>
    <property type="evidence" value="ECO:0007669"/>
    <property type="project" value="UniProtKB-UniRule"/>
</dbReference>
<evidence type="ECO:0000256" key="2">
    <source>
        <dbReference type="ARBA" id="ARBA00008445"/>
    </source>
</evidence>
<keyword evidence="5 9" id="KW-0653">Protein transport</keyword>